<keyword evidence="1" id="KW-0472">Membrane</keyword>
<feature type="transmembrane region" description="Helical" evidence="1">
    <location>
        <begin position="87"/>
        <end position="109"/>
    </location>
</feature>
<dbReference type="InterPro" id="IPR009937">
    <property type="entry name" value="Phage_holin_3_6"/>
</dbReference>
<name>A0A0F9V0Z1_9ZZZZ</name>
<evidence type="ECO:0000256" key="1">
    <source>
        <dbReference type="SAM" id="Phobius"/>
    </source>
</evidence>
<feature type="transmembrane region" description="Helical" evidence="1">
    <location>
        <begin position="47"/>
        <end position="75"/>
    </location>
</feature>
<accession>A0A0F9V0Z1</accession>
<evidence type="ECO:0000313" key="2">
    <source>
        <dbReference type="EMBL" id="KKN97644.1"/>
    </source>
</evidence>
<dbReference type="Pfam" id="PF07332">
    <property type="entry name" value="Phage_holin_3_6"/>
    <property type="match status" value="1"/>
</dbReference>
<keyword evidence="1" id="KW-1133">Transmembrane helix</keyword>
<protein>
    <recommendedName>
        <fullName evidence="3">Phage holin family protein</fullName>
    </recommendedName>
</protein>
<organism evidence="2">
    <name type="scientific">marine sediment metagenome</name>
    <dbReference type="NCBI Taxonomy" id="412755"/>
    <lineage>
        <taxon>unclassified sequences</taxon>
        <taxon>metagenomes</taxon>
        <taxon>ecological metagenomes</taxon>
    </lineage>
</organism>
<comment type="caution">
    <text evidence="2">The sequence shown here is derived from an EMBL/GenBank/DDBJ whole genome shotgun (WGS) entry which is preliminary data.</text>
</comment>
<dbReference type="AlphaFoldDB" id="A0A0F9V0Z1"/>
<evidence type="ECO:0008006" key="3">
    <source>
        <dbReference type="Google" id="ProtNLM"/>
    </source>
</evidence>
<sequence length="145" mass="15454">MDSDNKTTPQSSSVGSLLSTVMQELSSLVRNEAELAKTEMSEKTHQAMAAIAAIAIAGAVLFGGFLALLAAAIFLLNEVLPPDTTPWLSAIIVGGVATLIGFIMLTAGLKKIQAQNMMPTRTINSLQTDKAFAKKHQRNVKEELK</sequence>
<keyword evidence="1" id="KW-0812">Transmembrane</keyword>
<dbReference type="EMBL" id="LAZR01000056">
    <property type="protein sequence ID" value="KKN97644.1"/>
    <property type="molecule type" value="Genomic_DNA"/>
</dbReference>
<gene>
    <name evidence="2" type="ORF">LCGC14_0154560</name>
</gene>
<reference evidence="2" key="1">
    <citation type="journal article" date="2015" name="Nature">
        <title>Complex archaea that bridge the gap between prokaryotes and eukaryotes.</title>
        <authorList>
            <person name="Spang A."/>
            <person name="Saw J.H."/>
            <person name="Jorgensen S.L."/>
            <person name="Zaremba-Niedzwiedzka K."/>
            <person name="Martijn J."/>
            <person name="Lind A.E."/>
            <person name="van Eijk R."/>
            <person name="Schleper C."/>
            <person name="Guy L."/>
            <person name="Ettema T.J."/>
        </authorList>
    </citation>
    <scope>NUCLEOTIDE SEQUENCE</scope>
</reference>
<proteinExistence type="predicted"/>